<proteinExistence type="predicted"/>
<evidence type="ECO:0000313" key="2">
    <source>
        <dbReference type="EnsemblMetazoa" id="CLYHEMP016536.1"/>
    </source>
</evidence>
<evidence type="ECO:0000256" key="1">
    <source>
        <dbReference type="SAM" id="SignalP"/>
    </source>
</evidence>
<feature type="signal peptide" evidence="1">
    <location>
        <begin position="1"/>
        <end position="20"/>
    </location>
</feature>
<name>A0A7M5X207_9CNID</name>
<evidence type="ECO:0000313" key="3">
    <source>
        <dbReference type="Proteomes" id="UP000594262"/>
    </source>
</evidence>
<dbReference type="InterPro" id="IPR036508">
    <property type="entry name" value="Chitin-bd_dom_sf"/>
</dbReference>
<organism evidence="2 3">
    <name type="scientific">Clytia hemisphaerica</name>
    <dbReference type="NCBI Taxonomy" id="252671"/>
    <lineage>
        <taxon>Eukaryota</taxon>
        <taxon>Metazoa</taxon>
        <taxon>Cnidaria</taxon>
        <taxon>Hydrozoa</taxon>
        <taxon>Hydroidolina</taxon>
        <taxon>Leptothecata</taxon>
        <taxon>Obeliida</taxon>
        <taxon>Clytiidae</taxon>
        <taxon>Clytia</taxon>
    </lineage>
</organism>
<dbReference type="AlphaFoldDB" id="A0A7M5X207"/>
<protein>
    <submittedName>
        <fullName evidence="2">Uncharacterized protein</fullName>
    </submittedName>
</protein>
<sequence>MKTVTSTAALACIIFGISNALIAPTATGTTPPSVVCPDFLCNGKYNGNHEYPYDKHYFLQCNDGQANCQACWPLSLEFSEPCNQCLYNRKDECVTTQPWEPATTFECPDECPNRGYDFNGNIEDPNNRRQYIGCWQGVTVGCVACPGDLEFSEYENACLFVGKYLTKPSGDSKPEHHF</sequence>
<dbReference type="EnsemblMetazoa" id="CLYHEMT016536.1">
    <property type="protein sequence ID" value="CLYHEMP016536.1"/>
    <property type="gene ID" value="CLYHEMG016536"/>
</dbReference>
<keyword evidence="1" id="KW-0732">Signal</keyword>
<dbReference type="SUPFAM" id="SSF57625">
    <property type="entry name" value="Invertebrate chitin-binding proteins"/>
    <property type="match status" value="2"/>
</dbReference>
<dbReference type="GO" id="GO:0008061">
    <property type="term" value="F:chitin binding"/>
    <property type="evidence" value="ECO:0007669"/>
    <property type="project" value="InterPro"/>
</dbReference>
<dbReference type="Proteomes" id="UP000594262">
    <property type="component" value="Unplaced"/>
</dbReference>
<dbReference type="OrthoDB" id="6020543at2759"/>
<keyword evidence="3" id="KW-1185">Reference proteome</keyword>
<accession>A0A7M5X207</accession>
<feature type="chain" id="PRO_5029543220" evidence="1">
    <location>
        <begin position="21"/>
        <end position="178"/>
    </location>
</feature>
<reference evidence="2" key="1">
    <citation type="submission" date="2021-01" db="UniProtKB">
        <authorList>
            <consortium name="EnsemblMetazoa"/>
        </authorList>
    </citation>
    <scope>IDENTIFICATION</scope>
</reference>